<keyword evidence="3" id="KW-1185">Reference proteome</keyword>
<feature type="region of interest" description="Disordered" evidence="1">
    <location>
        <begin position="88"/>
        <end position="111"/>
    </location>
</feature>
<dbReference type="Proteomes" id="UP000044602">
    <property type="component" value="Unassembled WGS sequence"/>
</dbReference>
<dbReference type="EMBL" id="CVQH01023745">
    <property type="protein sequence ID" value="CRK35878.1"/>
    <property type="molecule type" value="Genomic_DNA"/>
</dbReference>
<reference evidence="3" key="1">
    <citation type="submission" date="2015-05" db="EMBL/GenBank/DDBJ databases">
        <authorList>
            <person name="Fogelqvist Johan"/>
        </authorList>
    </citation>
    <scope>NUCLEOTIDE SEQUENCE [LARGE SCALE GENOMIC DNA]</scope>
</reference>
<sequence>AGGPDTDILARARRHGRAGRRGPPACAEPGQDQGRRLGVQVAPRARDGDGEAAAARVGGGAGGDGQGRAVRRRRRRYRRRCWRPLGRRPVVRLHGRRQPEQGRSGHRRRPE</sequence>
<evidence type="ECO:0000313" key="2">
    <source>
        <dbReference type="EMBL" id="CRK35878.1"/>
    </source>
</evidence>
<feature type="non-terminal residue" evidence="2">
    <location>
        <position position="111"/>
    </location>
</feature>
<feature type="compositionally biased region" description="Basic residues" evidence="1">
    <location>
        <begin position="11"/>
        <end position="20"/>
    </location>
</feature>
<feature type="region of interest" description="Disordered" evidence="1">
    <location>
        <begin position="1"/>
        <end position="76"/>
    </location>
</feature>
<accession>A0A0G4MNK8</accession>
<feature type="compositionally biased region" description="Low complexity" evidence="1">
    <location>
        <begin position="21"/>
        <end position="30"/>
    </location>
</feature>
<evidence type="ECO:0000313" key="3">
    <source>
        <dbReference type="Proteomes" id="UP000044602"/>
    </source>
</evidence>
<feature type="compositionally biased region" description="Gly residues" evidence="1">
    <location>
        <begin position="57"/>
        <end position="66"/>
    </location>
</feature>
<gene>
    <name evidence="2" type="ORF">BN1708_019848</name>
</gene>
<proteinExistence type="predicted"/>
<organism evidence="2 3">
    <name type="scientific">Verticillium longisporum</name>
    <name type="common">Verticillium dahliae var. longisporum</name>
    <dbReference type="NCBI Taxonomy" id="100787"/>
    <lineage>
        <taxon>Eukaryota</taxon>
        <taxon>Fungi</taxon>
        <taxon>Dikarya</taxon>
        <taxon>Ascomycota</taxon>
        <taxon>Pezizomycotina</taxon>
        <taxon>Sordariomycetes</taxon>
        <taxon>Hypocreomycetidae</taxon>
        <taxon>Glomerellales</taxon>
        <taxon>Plectosphaerellaceae</taxon>
        <taxon>Verticillium</taxon>
    </lineage>
</organism>
<protein>
    <submittedName>
        <fullName evidence="2">Uncharacterized protein</fullName>
    </submittedName>
</protein>
<feature type="non-terminal residue" evidence="2">
    <location>
        <position position="1"/>
    </location>
</feature>
<dbReference type="AlphaFoldDB" id="A0A0G4MNK8"/>
<name>A0A0G4MNK8_VERLO</name>
<evidence type="ECO:0000256" key="1">
    <source>
        <dbReference type="SAM" id="MobiDB-lite"/>
    </source>
</evidence>